<evidence type="ECO:0000256" key="1">
    <source>
        <dbReference type="SAM" id="Phobius"/>
    </source>
</evidence>
<sequence>MYPNISYALLSAALIVLSTVHLILLTVHRSQPHRLPEILIFVLFICVNAVVIGISLSSLRRGDTPAFYYPLGVCTAFPLAFEVIDSANQNPGWSSTNALLHRLFLGYGFLSPAVKLGLILWYAFLHDLDRSCTAVVVCIDYTVLVIAGLLFWRGIRNIPSQGSVIREVTIHALLVLVTAGFAVAGFVHDWPLSIQVMLIIAIGAYMARNISTRSSEPGNTVLLPSFPDNTSNLGPQQENRPSRALMIKNESYTQLDEVRTTHPGSAHLKIRAVVSIHYPDQPIWETGIFTVLCEGSEGDYQQELRYDELTACSGGEAALQSFNSILAFILAVNLLCGWMLLLLKRGEPESLNSEQNIAGLDALYSALLQTRLDIEQTISELKEPFQRLINAKTIGDMRTYLRELSPAFDTLRLSFNGLSGFTSCVLDMDVEKRELEEFRCHVAELWGDYGHALQTAHIFSLCCELEDVKLRRGVEYLQGKMWDLQGVCAESMEHLEDL</sequence>
<feature type="transmembrane region" description="Helical" evidence="1">
    <location>
        <begin position="131"/>
        <end position="152"/>
    </location>
</feature>
<evidence type="ECO:0000313" key="2">
    <source>
        <dbReference type="EMBL" id="OJD22960.1"/>
    </source>
</evidence>
<dbReference type="AlphaFoldDB" id="A0A1J9Q363"/>
<keyword evidence="3" id="KW-1185">Reference proteome</keyword>
<keyword evidence="1" id="KW-1133">Transmembrane helix</keyword>
<feature type="transmembrane region" description="Helical" evidence="1">
    <location>
        <begin position="6"/>
        <end position="27"/>
    </location>
</feature>
<keyword evidence="1" id="KW-0472">Membrane</keyword>
<dbReference type="EMBL" id="LGTZ01000913">
    <property type="protein sequence ID" value="OJD22960.1"/>
    <property type="molecule type" value="Genomic_DNA"/>
</dbReference>
<evidence type="ECO:0000313" key="3">
    <source>
        <dbReference type="Proteomes" id="UP000242791"/>
    </source>
</evidence>
<proteinExistence type="predicted"/>
<dbReference type="STRING" id="1658174.A0A1J9Q363"/>
<reference evidence="2 3" key="1">
    <citation type="submission" date="2015-08" db="EMBL/GenBank/DDBJ databases">
        <title>Emmonsia species relationships and genome sequence.</title>
        <authorList>
            <person name="Cuomo C.A."/>
            <person name="Schwartz I.S."/>
            <person name="Kenyon C."/>
            <person name="De Hoog G.S."/>
            <person name="Govender N.P."/>
            <person name="Botha A."/>
            <person name="Moreno L."/>
            <person name="De Vries M."/>
            <person name="Munoz J.F."/>
            <person name="Stielow J.B."/>
        </authorList>
    </citation>
    <scope>NUCLEOTIDE SEQUENCE [LARGE SCALE GENOMIC DNA]</scope>
    <source>
        <strain evidence="2 3">EI222</strain>
    </source>
</reference>
<feature type="transmembrane region" description="Helical" evidence="1">
    <location>
        <begin position="164"/>
        <end position="184"/>
    </location>
</feature>
<feature type="transmembrane region" description="Helical" evidence="1">
    <location>
        <begin position="39"/>
        <end position="60"/>
    </location>
</feature>
<gene>
    <name evidence="2" type="ORF">ACJ73_05691</name>
</gene>
<name>A0A1J9Q363_9EURO</name>
<dbReference type="Proteomes" id="UP000242791">
    <property type="component" value="Unassembled WGS sequence"/>
</dbReference>
<dbReference type="OrthoDB" id="4187859at2759"/>
<keyword evidence="1" id="KW-0812">Transmembrane</keyword>
<protein>
    <submittedName>
        <fullName evidence="2">Uncharacterized protein</fullName>
    </submittedName>
</protein>
<feature type="transmembrane region" description="Helical" evidence="1">
    <location>
        <begin position="325"/>
        <end position="343"/>
    </location>
</feature>
<feature type="transmembrane region" description="Helical" evidence="1">
    <location>
        <begin position="104"/>
        <end position="125"/>
    </location>
</feature>
<feature type="transmembrane region" description="Helical" evidence="1">
    <location>
        <begin position="66"/>
        <end position="84"/>
    </location>
</feature>
<comment type="caution">
    <text evidence="2">The sequence shown here is derived from an EMBL/GenBank/DDBJ whole genome shotgun (WGS) entry which is preliminary data.</text>
</comment>
<dbReference type="VEuPathDB" id="FungiDB:ACJ73_05691"/>
<organism evidence="2 3">
    <name type="scientific">Blastomyces percursus</name>
    <dbReference type="NCBI Taxonomy" id="1658174"/>
    <lineage>
        <taxon>Eukaryota</taxon>
        <taxon>Fungi</taxon>
        <taxon>Dikarya</taxon>
        <taxon>Ascomycota</taxon>
        <taxon>Pezizomycotina</taxon>
        <taxon>Eurotiomycetes</taxon>
        <taxon>Eurotiomycetidae</taxon>
        <taxon>Onygenales</taxon>
        <taxon>Ajellomycetaceae</taxon>
        <taxon>Blastomyces</taxon>
    </lineage>
</organism>
<accession>A0A1J9Q363</accession>